<gene>
    <name evidence="4" type="ORF">MSPICULIGERA_LOCUS24679</name>
</gene>
<comment type="caution">
    <text evidence="4">The sequence shown here is derived from an EMBL/GenBank/DDBJ whole genome shotgun (WGS) entry which is preliminary data.</text>
</comment>
<keyword evidence="2" id="KW-0812">Transmembrane</keyword>
<keyword evidence="2" id="KW-1133">Transmembrane helix</keyword>
<dbReference type="InterPro" id="IPR051962">
    <property type="entry name" value="Cuticlin"/>
</dbReference>
<proteinExistence type="predicted"/>
<dbReference type="Pfam" id="PF25301">
    <property type="entry name" value="CUT_C"/>
    <property type="match status" value="1"/>
</dbReference>
<dbReference type="EMBL" id="CATQJA010002709">
    <property type="protein sequence ID" value="CAJ0586688.1"/>
    <property type="molecule type" value="Genomic_DNA"/>
</dbReference>
<reference evidence="4" key="1">
    <citation type="submission" date="2023-06" db="EMBL/GenBank/DDBJ databases">
        <authorList>
            <person name="Delattre M."/>
        </authorList>
    </citation>
    <scope>NUCLEOTIDE SEQUENCE</scope>
    <source>
        <strain evidence="4">AF72</strain>
    </source>
</reference>
<feature type="non-terminal residue" evidence="4">
    <location>
        <position position="223"/>
    </location>
</feature>
<evidence type="ECO:0000256" key="1">
    <source>
        <dbReference type="ARBA" id="ARBA00022729"/>
    </source>
</evidence>
<feature type="domain" description="ZP" evidence="3">
    <location>
        <begin position="1"/>
        <end position="59"/>
    </location>
</feature>
<accession>A0AA36DFK5</accession>
<keyword evidence="1" id="KW-0732">Signal</keyword>
<evidence type="ECO:0000313" key="4">
    <source>
        <dbReference type="EMBL" id="CAJ0586688.1"/>
    </source>
</evidence>
<dbReference type="Proteomes" id="UP001177023">
    <property type="component" value="Unassembled WGS sequence"/>
</dbReference>
<evidence type="ECO:0000259" key="3">
    <source>
        <dbReference type="PROSITE" id="PS51034"/>
    </source>
</evidence>
<dbReference type="AlphaFoldDB" id="A0AA36DFK5"/>
<evidence type="ECO:0000313" key="5">
    <source>
        <dbReference type="Proteomes" id="UP001177023"/>
    </source>
</evidence>
<protein>
    <recommendedName>
        <fullName evidence="3">ZP domain-containing protein</fullName>
    </recommendedName>
</protein>
<dbReference type="InterPro" id="IPR001507">
    <property type="entry name" value="ZP_dom"/>
</dbReference>
<evidence type="ECO:0000256" key="2">
    <source>
        <dbReference type="SAM" id="Phobius"/>
    </source>
</evidence>
<dbReference type="PROSITE" id="PS51034">
    <property type="entry name" value="ZP_2"/>
    <property type="match status" value="1"/>
</dbReference>
<organism evidence="4 5">
    <name type="scientific">Mesorhabditis spiculigera</name>
    <dbReference type="NCBI Taxonomy" id="96644"/>
    <lineage>
        <taxon>Eukaryota</taxon>
        <taxon>Metazoa</taxon>
        <taxon>Ecdysozoa</taxon>
        <taxon>Nematoda</taxon>
        <taxon>Chromadorea</taxon>
        <taxon>Rhabditida</taxon>
        <taxon>Rhabditina</taxon>
        <taxon>Rhabditomorpha</taxon>
        <taxon>Rhabditoidea</taxon>
        <taxon>Rhabditidae</taxon>
        <taxon>Mesorhabditinae</taxon>
        <taxon>Mesorhabditis</taxon>
    </lineage>
</organism>
<dbReference type="PANTHER" id="PTHR22907:SF39">
    <property type="entry name" value="ZP DOMAIN-CONTAINING PROTEIN"/>
    <property type="match status" value="1"/>
</dbReference>
<keyword evidence="5" id="KW-1185">Reference proteome</keyword>
<feature type="transmembrane region" description="Helical" evidence="2">
    <location>
        <begin position="186"/>
        <end position="208"/>
    </location>
</feature>
<name>A0AA36DFK5_9BILA</name>
<keyword evidence="2" id="KW-0472">Membrane</keyword>
<sequence length="223" mass="25493">MATPNYTTDLTMAYQETHVFKFAQKTITRFTCQIRICYKGKDCTELSPPRACPTLEERLAAVRKLRDQPAVGRKDIYSSLIDIEKELQRQTPKTTSPRPLVNFTAQTKGRIYFDGNSSLPKQQRLRRALDIDGGQGRLVRSEQGYPRMDVTGELRVLDSREDARYYEEHGVTDGAPEKCSQSTTLLWIWLGSLIASSILLIILIFTIARKTLRFSSKETWIPN</sequence>
<dbReference type="PANTHER" id="PTHR22907">
    <property type="entry name" value="GH04558P"/>
    <property type="match status" value="1"/>
</dbReference>
<dbReference type="InterPro" id="IPR057475">
    <property type="entry name" value="CUT_C"/>
</dbReference>